<feature type="transmembrane region" description="Helical" evidence="8">
    <location>
        <begin position="266"/>
        <end position="286"/>
    </location>
</feature>
<keyword evidence="6 8" id="KW-1133">Transmembrane helix</keyword>
<feature type="transmembrane region" description="Helical" evidence="8">
    <location>
        <begin position="440"/>
        <end position="462"/>
    </location>
</feature>
<evidence type="ECO:0000256" key="2">
    <source>
        <dbReference type="ARBA" id="ARBA00022448"/>
    </source>
</evidence>
<gene>
    <name evidence="11" type="ORF">IM660_09295</name>
</gene>
<dbReference type="GO" id="GO:0055085">
    <property type="term" value="P:transmembrane transport"/>
    <property type="evidence" value="ECO:0007669"/>
    <property type="project" value="InterPro"/>
</dbReference>
<comment type="subcellular location">
    <subcellularLocation>
        <location evidence="1">Cell inner membrane</location>
        <topology evidence="1">Multi-pass membrane protein</topology>
    </subcellularLocation>
    <subcellularLocation>
        <location evidence="8">Cell membrane</location>
        <topology evidence="8">Multi-pass membrane protein</topology>
    </subcellularLocation>
</comment>
<accession>A0A7M1SXU1</accession>
<protein>
    <submittedName>
        <fullName evidence="11">Iron ABC transporter permease</fullName>
    </submittedName>
</protein>
<dbReference type="GO" id="GO:0005886">
    <property type="term" value="C:plasma membrane"/>
    <property type="evidence" value="ECO:0007669"/>
    <property type="project" value="UniProtKB-SubCell"/>
</dbReference>
<feature type="transmembrane region" description="Helical" evidence="8">
    <location>
        <begin position="375"/>
        <end position="398"/>
    </location>
</feature>
<dbReference type="InterPro" id="IPR035906">
    <property type="entry name" value="MetI-like_sf"/>
</dbReference>
<evidence type="ECO:0000256" key="9">
    <source>
        <dbReference type="SAM" id="MobiDB-lite"/>
    </source>
</evidence>
<feature type="transmembrane region" description="Helical" evidence="8">
    <location>
        <begin position="159"/>
        <end position="180"/>
    </location>
</feature>
<feature type="transmembrane region" description="Helical" evidence="8">
    <location>
        <begin position="494"/>
        <end position="525"/>
    </location>
</feature>
<dbReference type="CDD" id="cd06261">
    <property type="entry name" value="TM_PBP2"/>
    <property type="match status" value="2"/>
</dbReference>
<dbReference type="Proteomes" id="UP000593758">
    <property type="component" value="Chromosome"/>
</dbReference>
<comment type="similarity">
    <text evidence="8">Belongs to the binding-protein-dependent transport system permease family.</text>
</comment>
<dbReference type="KEGG" id="halt:IM660_09295"/>
<keyword evidence="5 8" id="KW-0812">Transmembrane</keyword>
<proteinExistence type="inferred from homology"/>
<keyword evidence="4" id="KW-0997">Cell inner membrane</keyword>
<feature type="transmembrane region" description="Helical" evidence="8">
    <location>
        <begin position="117"/>
        <end position="139"/>
    </location>
</feature>
<keyword evidence="12" id="KW-1185">Reference proteome</keyword>
<reference evidence="11 12" key="1">
    <citation type="submission" date="2020-10" db="EMBL/GenBank/DDBJ databases">
        <title>Haloactinobacterium sp. RN3S43, a bacterium isolated from saline soil.</title>
        <authorList>
            <person name="Sun J.-Q."/>
        </authorList>
    </citation>
    <scope>NUCLEOTIDE SEQUENCE [LARGE SCALE GENOMIC DNA]</scope>
    <source>
        <strain evidence="11 12">RN3S43</strain>
    </source>
</reference>
<feature type="transmembrane region" description="Helical" evidence="8">
    <location>
        <begin position="314"/>
        <end position="332"/>
    </location>
</feature>
<dbReference type="EMBL" id="CP063169">
    <property type="protein sequence ID" value="QOR72390.1"/>
    <property type="molecule type" value="Genomic_DNA"/>
</dbReference>
<dbReference type="PROSITE" id="PS50928">
    <property type="entry name" value="ABC_TM1"/>
    <property type="match status" value="2"/>
</dbReference>
<dbReference type="Pfam" id="PF00528">
    <property type="entry name" value="BPD_transp_1"/>
    <property type="match status" value="1"/>
</dbReference>
<dbReference type="RefSeq" id="WP_193499028.1">
    <property type="nucleotide sequence ID" value="NZ_CP063169.1"/>
</dbReference>
<feature type="domain" description="ABC transmembrane type-1" evidence="10">
    <location>
        <begin position="81"/>
        <end position="285"/>
    </location>
</feature>
<evidence type="ECO:0000256" key="5">
    <source>
        <dbReference type="ARBA" id="ARBA00022692"/>
    </source>
</evidence>
<evidence type="ECO:0000256" key="4">
    <source>
        <dbReference type="ARBA" id="ARBA00022519"/>
    </source>
</evidence>
<dbReference type="Gene3D" id="1.10.3720.10">
    <property type="entry name" value="MetI-like"/>
    <property type="match status" value="2"/>
</dbReference>
<feature type="domain" description="ABC transmembrane type-1" evidence="10">
    <location>
        <begin position="371"/>
        <end position="566"/>
    </location>
</feature>
<feature type="transmembrane region" description="Helical" evidence="8">
    <location>
        <begin position="545"/>
        <end position="566"/>
    </location>
</feature>
<evidence type="ECO:0000259" key="10">
    <source>
        <dbReference type="PROSITE" id="PS50928"/>
    </source>
</evidence>
<evidence type="ECO:0000256" key="1">
    <source>
        <dbReference type="ARBA" id="ARBA00004429"/>
    </source>
</evidence>
<feature type="compositionally biased region" description="Polar residues" evidence="9">
    <location>
        <begin position="594"/>
        <end position="606"/>
    </location>
</feature>
<dbReference type="PANTHER" id="PTHR43357:SF4">
    <property type="entry name" value="INNER MEMBRANE ABC TRANSPORTER PERMEASE PROTEIN YDCV"/>
    <property type="match status" value="1"/>
</dbReference>
<feature type="region of interest" description="Disordered" evidence="9">
    <location>
        <begin position="582"/>
        <end position="606"/>
    </location>
</feature>
<evidence type="ECO:0000256" key="6">
    <source>
        <dbReference type="ARBA" id="ARBA00022989"/>
    </source>
</evidence>
<dbReference type="PANTHER" id="PTHR43357">
    <property type="entry name" value="INNER MEMBRANE ABC TRANSPORTER PERMEASE PROTEIN YDCV"/>
    <property type="match status" value="1"/>
</dbReference>
<organism evidence="11 12">
    <name type="scientific">Ruania alkalisoli</name>
    <dbReference type="NCBI Taxonomy" id="2779775"/>
    <lineage>
        <taxon>Bacteria</taxon>
        <taxon>Bacillati</taxon>
        <taxon>Actinomycetota</taxon>
        <taxon>Actinomycetes</taxon>
        <taxon>Micrococcales</taxon>
        <taxon>Ruaniaceae</taxon>
        <taxon>Ruania</taxon>
    </lineage>
</organism>
<keyword evidence="7 8" id="KW-0472">Membrane</keyword>
<dbReference type="InterPro" id="IPR000515">
    <property type="entry name" value="MetI-like"/>
</dbReference>
<evidence type="ECO:0000313" key="11">
    <source>
        <dbReference type="EMBL" id="QOR72390.1"/>
    </source>
</evidence>
<keyword evidence="2 8" id="KW-0813">Transport</keyword>
<sequence>MTSSAGPATGAAASRPRLSLPRAENGLGSVLVGVLVVLVGLPLLFVLAQGVFPGIGLTPDWSFQPGLLTEIGERPLWQASLVNSLTLAFGAMVLGGGFGSALAILRHSVAYPGVGILDGAAWVLLVSPSFILAQGWVLFASPSGVAANSFGADWIGPLVFSPGGLIVIMSLTQYPLAYLATSAALRWDDSSYRQAAALSGAGPLTVLRTVRLPLLAPALISGAILVFVDVLGDFGLPAALSTSYSYPTLPYSIYASVRQSPVRFELGGVLSFYLIVILALAIIVYMRILRRSRFDFLTNRASRVIVPRARRPRAWTAVTVLVVLLVLGIPLGSSLQVSLSRSAAGGLAPGNFTLEHYGEIFARGSAMLTGATNSLAIAATVAILTTVLGFLIAVVLTFTGFRGKVFIDLSGTVALAVPGIVLAVGYIFLWNQPVLADLGLSLYGSPVLLVFAGVATALPVAVRLQLGALAQVPPAFLHAAALSGAGLFVRLRTVLLPVVAAAVVSALAAVFASSVFDLAATTMLAPPSFTTLPVEILMEFDRGHYGYATAGALFTAVLVVLCALVASRLGMVLLAPGAPTGPTRGSAAAPTDHASPSSRTTRGPLP</sequence>
<feature type="transmembrane region" description="Helical" evidence="8">
    <location>
        <begin position="85"/>
        <end position="105"/>
    </location>
</feature>
<name>A0A7M1SXU1_9MICO</name>
<dbReference type="AlphaFoldDB" id="A0A7M1SXU1"/>
<evidence type="ECO:0000256" key="7">
    <source>
        <dbReference type="ARBA" id="ARBA00023136"/>
    </source>
</evidence>
<feature type="transmembrane region" description="Helical" evidence="8">
    <location>
        <begin position="214"/>
        <end position="240"/>
    </location>
</feature>
<feature type="transmembrane region" description="Helical" evidence="8">
    <location>
        <begin position="405"/>
        <end position="428"/>
    </location>
</feature>
<dbReference type="SUPFAM" id="SSF161098">
    <property type="entry name" value="MetI-like"/>
    <property type="match status" value="2"/>
</dbReference>
<evidence type="ECO:0000313" key="12">
    <source>
        <dbReference type="Proteomes" id="UP000593758"/>
    </source>
</evidence>
<keyword evidence="3" id="KW-1003">Cell membrane</keyword>
<evidence type="ECO:0000256" key="3">
    <source>
        <dbReference type="ARBA" id="ARBA00022475"/>
    </source>
</evidence>
<evidence type="ECO:0000256" key="8">
    <source>
        <dbReference type="RuleBase" id="RU363032"/>
    </source>
</evidence>
<feature type="transmembrane region" description="Helical" evidence="8">
    <location>
        <begin position="27"/>
        <end position="52"/>
    </location>
</feature>